<proteinExistence type="predicted"/>
<reference evidence="2 3" key="1">
    <citation type="submission" date="2022-10" db="EMBL/GenBank/DDBJ databases">
        <title>Draft genome assembly of moderately radiation resistant bacterium Metabacillus halosaccharovorans.</title>
        <authorList>
            <person name="Pal S."/>
            <person name="Gopinathan A."/>
        </authorList>
    </citation>
    <scope>NUCLEOTIDE SEQUENCE [LARGE SCALE GENOMIC DNA]</scope>
    <source>
        <strain evidence="2 3">VITHBRA001</strain>
    </source>
</reference>
<evidence type="ECO:0000256" key="1">
    <source>
        <dbReference type="SAM" id="SignalP"/>
    </source>
</evidence>
<gene>
    <name evidence="2" type="ORF">OIH86_17360</name>
</gene>
<comment type="caution">
    <text evidence="2">The sequence shown here is derived from an EMBL/GenBank/DDBJ whole genome shotgun (WGS) entry which is preliminary data.</text>
</comment>
<feature type="chain" id="PRO_5047136612" evidence="1">
    <location>
        <begin position="25"/>
        <end position="146"/>
    </location>
</feature>
<evidence type="ECO:0000313" key="2">
    <source>
        <dbReference type="EMBL" id="MCV9887408.1"/>
    </source>
</evidence>
<accession>A0ABT3DKM3</accession>
<protein>
    <submittedName>
        <fullName evidence="2">Uncharacterized protein</fullName>
    </submittedName>
</protein>
<keyword evidence="1" id="KW-0732">Signal</keyword>
<dbReference type="EMBL" id="JAOYEY010000047">
    <property type="protein sequence ID" value="MCV9887408.1"/>
    <property type="molecule type" value="Genomic_DNA"/>
</dbReference>
<evidence type="ECO:0000313" key="3">
    <source>
        <dbReference type="Proteomes" id="UP001526147"/>
    </source>
</evidence>
<dbReference type="Proteomes" id="UP001526147">
    <property type="component" value="Unassembled WGS sequence"/>
</dbReference>
<name>A0ABT3DKM3_9BACI</name>
<keyword evidence="3" id="KW-1185">Reference proteome</keyword>
<organism evidence="2 3">
    <name type="scientific">Metabacillus halosaccharovorans</name>
    <dbReference type="NCBI Taxonomy" id="930124"/>
    <lineage>
        <taxon>Bacteria</taxon>
        <taxon>Bacillati</taxon>
        <taxon>Bacillota</taxon>
        <taxon>Bacilli</taxon>
        <taxon>Bacillales</taxon>
        <taxon>Bacillaceae</taxon>
        <taxon>Metabacillus</taxon>
    </lineage>
</organism>
<sequence length="146" mass="17021">MRKSMIMIQLFFFIGFMTLNHARAAEQPDVKVLDIESNSVILEKESSVLFDREVQRAIKGIKNITIQASPLPKKGYLIKVPLTNSVKVKNKWFDDFITEALIIYNVEDKNQHRLILYNDENTPVFFDIFFEFTTLSKELNLEMNGE</sequence>
<feature type="signal peptide" evidence="1">
    <location>
        <begin position="1"/>
        <end position="24"/>
    </location>
</feature>
<dbReference type="RefSeq" id="WP_264143770.1">
    <property type="nucleotide sequence ID" value="NZ_JAOYEY010000047.1"/>
</dbReference>